<evidence type="ECO:0000313" key="2">
    <source>
        <dbReference type="Ensembl" id="ENSPTRP00000080830.1"/>
    </source>
</evidence>
<reference evidence="2 3" key="1">
    <citation type="journal article" date="2005" name="Nature">
        <title>Initial sequence of the chimpanzee genome and comparison with the human genome.</title>
        <authorList>
            <consortium name="Chimpanzee sequencing and analysis consortium"/>
        </authorList>
    </citation>
    <scope>NUCLEOTIDE SEQUENCE [LARGE SCALE GENOMIC DNA]</scope>
</reference>
<evidence type="ECO:0000256" key="1">
    <source>
        <dbReference type="SAM" id="MobiDB-lite"/>
    </source>
</evidence>
<reference evidence="2" key="2">
    <citation type="submission" date="2025-08" db="UniProtKB">
        <authorList>
            <consortium name="Ensembl"/>
        </authorList>
    </citation>
    <scope>IDENTIFICATION</scope>
</reference>
<proteinExistence type="predicted"/>
<organism evidence="2 3">
    <name type="scientific">Pan troglodytes</name>
    <name type="common">Chimpanzee</name>
    <dbReference type="NCBI Taxonomy" id="9598"/>
    <lineage>
        <taxon>Eukaryota</taxon>
        <taxon>Metazoa</taxon>
        <taxon>Chordata</taxon>
        <taxon>Craniata</taxon>
        <taxon>Vertebrata</taxon>
        <taxon>Euteleostomi</taxon>
        <taxon>Mammalia</taxon>
        <taxon>Eutheria</taxon>
        <taxon>Euarchontoglires</taxon>
        <taxon>Primates</taxon>
        <taxon>Haplorrhini</taxon>
        <taxon>Catarrhini</taxon>
        <taxon>Hominidae</taxon>
        <taxon>Pan</taxon>
    </lineage>
</organism>
<protein>
    <submittedName>
        <fullName evidence="2">Uncharacterized protein</fullName>
    </submittedName>
</protein>
<dbReference type="GeneTree" id="ENSGT00390000006873"/>
<dbReference type="Bgee" id="ENSPTRG00000046023">
    <property type="expression patterns" value="Expressed in superior frontal gyrus and 14 other cell types or tissues"/>
</dbReference>
<name>A0A2I3SV40_PANTR</name>
<feature type="region of interest" description="Disordered" evidence="1">
    <location>
        <begin position="124"/>
        <end position="155"/>
    </location>
</feature>
<dbReference type="Ensembl" id="ENSPTRT00000084755.1">
    <property type="protein sequence ID" value="ENSPTRP00000080830.1"/>
    <property type="gene ID" value="ENSPTRG00000046023.1"/>
</dbReference>
<dbReference type="Proteomes" id="UP000002277">
    <property type="component" value="Chromosome 20"/>
</dbReference>
<dbReference type="InParanoid" id="A0A2I3SV40"/>
<keyword evidence="3" id="KW-1185">Reference proteome</keyword>
<evidence type="ECO:0000313" key="3">
    <source>
        <dbReference type="Proteomes" id="UP000002277"/>
    </source>
</evidence>
<accession>A0A2I3SV40</accession>
<dbReference type="AntiFam" id="ANF00061">
    <property type="entry name" value="FAM182 lncRNA"/>
</dbReference>
<dbReference type="AlphaFoldDB" id="A0A2I3SV40"/>
<dbReference type="EMBL" id="AC183593">
    <property type="status" value="NOT_ANNOTATED_CDS"/>
    <property type="molecule type" value="Genomic_DNA"/>
</dbReference>
<reference evidence="2" key="3">
    <citation type="submission" date="2025-09" db="UniProtKB">
        <authorList>
            <consortium name="Ensembl"/>
        </authorList>
    </citation>
    <scope>IDENTIFICATION</scope>
</reference>
<sequence length="155" mass="16044">MSRNCRNGERTLDVERGEEEHEVGICTWGGQHCGCPAKSLPGPHPEGVSAPQSASQLMVKLLVWERSVHKLQKVSATSSIAVYPCPGQSSGGAESPAHGPGLAGWSHLRGAALAEIQAAPVSQAAVSDASLGPEWSQEGCRPGLTSRQHGGCDGS</sequence>